<keyword evidence="14" id="KW-1185">Reference proteome</keyword>
<dbReference type="Pfam" id="PF22605">
    <property type="entry name" value="IBR_2"/>
    <property type="match status" value="1"/>
</dbReference>
<dbReference type="OrthoDB" id="1431934at2759"/>
<keyword evidence="9" id="KW-0862">Zinc</keyword>
<dbReference type="Pfam" id="PF00097">
    <property type="entry name" value="zf-C3HC4"/>
    <property type="match status" value="1"/>
</dbReference>
<evidence type="ECO:0000256" key="10">
    <source>
        <dbReference type="PROSITE-ProRule" id="PRU00175"/>
    </source>
</evidence>
<evidence type="ECO:0000313" key="14">
    <source>
        <dbReference type="Proteomes" id="UP000053647"/>
    </source>
</evidence>
<feature type="domain" description="RING-type" evidence="11">
    <location>
        <begin position="98"/>
        <end position="146"/>
    </location>
</feature>
<gene>
    <name evidence="13" type="ORF">PAXINDRAFT_103153</name>
</gene>
<dbReference type="InterPro" id="IPR018957">
    <property type="entry name" value="Znf_C3HC4_RING-type"/>
</dbReference>
<proteinExistence type="predicted"/>
<dbReference type="InterPro" id="IPR013083">
    <property type="entry name" value="Znf_RING/FYVE/PHD"/>
</dbReference>
<keyword evidence="7 10" id="KW-0863">Zinc-finger</keyword>
<evidence type="ECO:0000256" key="8">
    <source>
        <dbReference type="ARBA" id="ARBA00022786"/>
    </source>
</evidence>
<dbReference type="SUPFAM" id="SSF57850">
    <property type="entry name" value="RING/U-box"/>
    <property type="match status" value="2"/>
</dbReference>
<evidence type="ECO:0000313" key="13">
    <source>
        <dbReference type="EMBL" id="KIJ06987.1"/>
    </source>
</evidence>
<accession>A0A0C9TFX9</accession>
<dbReference type="Proteomes" id="UP000053647">
    <property type="component" value="Unassembled WGS sequence"/>
</dbReference>
<evidence type="ECO:0000256" key="4">
    <source>
        <dbReference type="ARBA" id="ARBA00022679"/>
    </source>
</evidence>
<evidence type="ECO:0000256" key="1">
    <source>
        <dbReference type="ARBA" id="ARBA00001798"/>
    </source>
</evidence>
<dbReference type="EMBL" id="KN820063">
    <property type="protein sequence ID" value="KIJ06987.1"/>
    <property type="molecule type" value="Genomic_DNA"/>
</dbReference>
<reference evidence="14" key="2">
    <citation type="submission" date="2015-01" db="EMBL/GenBank/DDBJ databases">
        <title>Evolutionary Origins and Diversification of the Mycorrhizal Mutualists.</title>
        <authorList>
            <consortium name="DOE Joint Genome Institute"/>
            <consortium name="Mycorrhizal Genomics Consortium"/>
            <person name="Kohler A."/>
            <person name="Kuo A."/>
            <person name="Nagy L.G."/>
            <person name="Floudas D."/>
            <person name="Copeland A."/>
            <person name="Barry K.W."/>
            <person name="Cichocki N."/>
            <person name="Veneault-Fourrey C."/>
            <person name="LaButti K."/>
            <person name="Lindquist E.A."/>
            <person name="Lipzen A."/>
            <person name="Lundell T."/>
            <person name="Morin E."/>
            <person name="Murat C."/>
            <person name="Riley R."/>
            <person name="Ohm R."/>
            <person name="Sun H."/>
            <person name="Tunlid A."/>
            <person name="Henrissat B."/>
            <person name="Grigoriev I.V."/>
            <person name="Hibbett D.S."/>
            <person name="Martin F."/>
        </authorList>
    </citation>
    <scope>NUCLEOTIDE SEQUENCE [LARGE SCALE GENOMIC DNA]</scope>
    <source>
        <strain evidence="14">ATCC 200175</strain>
    </source>
</reference>
<evidence type="ECO:0000256" key="9">
    <source>
        <dbReference type="ARBA" id="ARBA00022833"/>
    </source>
</evidence>
<dbReference type="InterPro" id="IPR001841">
    <property type="entry name" value="Znf_RING"/>
</dbReference>
<evidence type="ECO:0000256" key="5">
    <source>
        <dbReference type="ARBA" id="ARBA00022723"/>
    </source>
</evidence>
<keyword evidence="6" id="KW-0677">Repeat</keyword>
<dbReference type="SMART" id="SM00184">
    <property type="entry name" value="RING"/>
    <property type="match status" value="1"/>
</dbReference>
<reference evidence="13 14" key="1">
    <citation type="submission" date="2014-06" db="EMBL/GenBank/DDBJ databases">
        <authorList>
            <consortium name="DOE Joint Genome Institute"/>
            <person name="Kuo A."/>
            <person name="Kohler A."/>
            <person name="Nagy L.G."/>
            <person name="Floudas D."/>
            <person name="Copeland A."/>
            <person name="Barry K.W."/>
            <person name="Cichocki N."/>
            <person name="Veneault-Fourrey C."/>
            <person name="LaButti K."/>
            <person name="Lindquist E.A."/>
            <person name="Lipzen A."/>
            <person name="Lundell T."/>
            <person name="Morin E."/>
            <person name="Murat C."/>
            <person name="Sun H."/>
            <person name="Tunlid A."/>
            <person name="Henrissat B."/>
            <person name="Grigoriev I.V."/>
            <person name="Hibbett D.S."/>
            <person name="Martin F."/>
            <person name="Nordberg H.P."/>
            <person name="Cantor M.N."/>
            <person name="Hua S.X."/>
        </authorList>
    </citation>
    <scope>NUCLEOTIDE SEQUENCE [LARGE SCALE GENOMIC DNA]</scope>
    <source>
        <strain evidence="13 14">ATCC 200175</strain>
    </source>
</reference>
<dbReference type="HOGENOM" id="CLU_022048_2_0_1"/>
<dbReference type="InterPro" id="IPR054694">
    <property type="entry name" value="Parkin-like_IBR"/>
</dbReference>
<evidence type="ECO:0000256" key="3">
    <source>
        <dbReference type="ARBA" id="ARBA00012251"/>
    </source>
</evidence>
<evidence type="ECO:0000256" key="7">
    <source>
        <dbReference type="ARBA" id="ARBA00022771"/>
    </source>
</evidence>
<dbReference type="GO" id="GO:0008270">
    <property type="term" value="F:zinc ion binding"/>
    <property type="evidence" value="ECO:0007669"/>
    <property type="project" value="UniProtKB-KW"/>
</dbReference>
<evidence type="ECO:0000256" key="2">
    <source>
        <dbReference type="ARBA" id="ARBA00004906"/>
    </source>
</evidence>
<sequence>MRSSATSSNAVSGPPRLLSRTLNRICRPGSARPVPTTKQSTYDLDRNLAERLQFEELEIATRALTIANQLQNQYDSENQQLHWQTTELTSCTQNTFHCGICFDEQPEDDAATVDDCSHTMCRSCLRDFVCSKIQEHRFPILCPICTAVDKNPNPAVISRLLVEQIGVTEEQFQVWTEMELAEVSVFIQCRECSGSAFVDREDLEETTLILCPEQDCYHVWCKECQQTINPDGPEHSCDGSSELDNLMKEQGWKYCPSCRTPIQKGAGCNHMTCISPGCNSHFCYVCGGLIVQSAVKTEIDTAVSTHYNRCQLFDDSD</sequence>
<dbReference type="PROSITE" id="PS50089">
    <property type="entry name" value="ZF_RING_2"/>
    <property type="match status" value="1"/>
</dbReference>
<feature type="domain" description="RING-type" evidence="12">
    <location>
        <begin position="94"/>
        <end position="310"/>
    </location>
</feature>
<evidence type="ECO:0000259" key="12">
    <source>
        <dbReference type="PROSITE" id="PS51873"/>
    </source>
</evidence>
<protein>
    <recommendedName>
        <fullName evidence="3">RBR-type E3 ubiquitin transferase</fullName>
        <ecNumber evidence="3">2.3.2.31</ecNumber>
    </recommendedName>
</protein>
<dbReference type="InterPro" id="IPR044066">
    <property type="entry name" value="TRIAD_supradom"/>
</dbReference>
<keyword evidence="4" id="KW-0808">Transferase</keyword>
<dbReference type="GO" id="GO:0061630">
    <property type="term" value="F:ubiquitin protein ligase activity"/>
    <property type="evidence" value="ECO:0007669"/>
    <property type="project" value="UniProtKB-EC"/>
</dbReference>
<comment type="catalytic activity">
    <reaction evidence="1">
        <text>[E2 ubiquitin-conjugating enzyme]-S-ubiquitinyl-L-cysteine + [acceptor protein]-L-lysine = [E2 ubiquitin-conjugating enzyme]-L-cysteine + [acceptor protein]-N(6)-ubiquitinyl-L-lysine.</text>
        <dbReference type="EC" id="2.3.2.31"/>
    </reaction>
</comment>
<dbReference type="PANTHER" id="PTHR11685">
    <property type="entry name" value="RBR FAMILY RING FINGER AND IBR DOMAIN-CONTAINING"/>
    <property type="match status" value="1"/>
</dbReference>
<keyword evidence="5" id="KW-0479">Metal-binding</keyword>
<comment type="pathway">
    <text evidence="2">Protein modification; protein ubiquitination.</text>
</comment>
<name>A0A0C9TFX9_PAXIN</name>
<dbReference type="InterPro" id="IPR031127">
    <property type="entry name" value="E3_UB_ligase_RBR"/>
</dbReference>
<dbReference type="EC" id="2.3.2.31" evidence="3"/>
<dbReference type="PROSITE" id="PS00518">
    <property type="entry name" value="ZF_RING_1"/>
    <property type="match status" value="1"/>
</dbReference>
<keyword evidence="8" id="KW-0833">Ubl conjugation pathway</keyword>
<evidence type="ECO:0000259" key="11">
    <source>
        <dbReference type="PROSITE" id="PS50089"/>
    </source>
</evidence>
<organism evidence="13 14">
    <name type="scientific">Paxillus involutus ATCC 200175</name>
    <dbReference type="NCBI Taxonomy" id="664439"/>
    <lineage>
        <taxon>Eukaryota</taxon>
        <taxon>Fungi</taxon>
        <taxon>Dikarya</taxon>
        <taxon>Basidiomycota</taxon>
        <taxon>Agaricomycotina</taxon>
        <taxon>Agaricomycetes</taxon>
        <taxon>Agaricomycetidae</taxon>
        <taxon>Boletales</taxon>
        <taxon>Paxilineae</taxon>
        <taxon>Paxillaceae</taxon>
        <taxon>Paxillus</taxon>
    </lineage>
</organism>
<dbReference type="CDD" id="cd22584">
    <property type="entry name" value="Rcat_RBR_unk"/>
    <property type="match status" value="1"/>
</dbReference>
<dbReference type="AlphaFoldDB" id="A0A0C9TFX9"/>
<dbReference type="GO" id="GO:0016567">
    <property type="term" value="P:protein ubiquitination"/>
    <property type="evidence" value="ECO:0007669"/>
    <property type="project" value="InterPro"/>
</dbReference>
<dbReference type="InterPro" id="IPR017907">
    <property type="entry name" value="Znf_RING_CS"/>
</dbReference>
<dbReference type="Gene3D" id="3.30.40.10">
    <property type="entry name" value="Zinc/RING finger domain, C3HC4 (zinc finger)"/>
    <property type="match status" value="1"/>
</dbReference>
<dbReference type="Gene3D" id="1.20.120.1750">
    <property type="match status" value="1"/>
</dbReference>
<dbReference type="PROSITE" id="PS51873">
    <property type="entry name" value="TRIAD"/>
    <property type="match status" value="1"/>
</dbReference>
<evidence type="ECO:0000256" key="6">
    <source>
        <dbReference type="ARBA" id="ARBA00022737"/>
    </source>
</evidence>